<dbReference type="RefSeq" id="WP_119482183.1">
    <property type="nucleotide sequence ID" value="NZ_QXTG01000002.1"/>
</dbReference>
<dbReference type="Pfam" id="PF13649">
    <property type="entry name" value="Methyltransf_25"/>
    <property type="match status" value="1"/>
</dbReference>
<dbReference type="InterPro" id="IPR029063">
    <property type="entry name" value="SAM-dependent_MTases_sf"/>
</dbReference>
<protein>
    <submittedName>
        <fullName evidence="3">Class I SAM-dependent methyltransferase</fullName>
    </submittedName>
</protein>
<dbReference type="GO" id="GO:0032259">
    <property type="term" value="P:methylation"/>
    <property type="evidence" value="ECO:0007669"/>
    <property type="project" value="UniProtKB-KW"/>
</dbReference>
<comment type="caution">
    <text evidence="3">The sequence shown here is derived from an EMBL/GenBank/DDBJ whole genome shotgun (WGS) entry which is preliminary data.</text>
</comment>
<dbReference type="InterPro" id="IPR041698">
    <property type="entry name" value="Methyltransf_25"/>
</dbReference>
<accession>A0A3A1U4H5</accession>
<feature type="region of interest" description="Disordered" evidence="1">
    <location>
        <begin position="1"/>
        <end position="22"/>
    </location>
</feature>
<dbReference type="AlphaFoldDB" id="A0A3A1U4H5"/>
<dbReference type="Proteomes" id="UP000265742">
    <property type="component" value="Unassembled WGS sequence"/>
</dbReference>
<keyword evidence="4" id="KW-1185">Reference proteome</keyword>
<dbReference type="Gene3D" id="3.40.50.150">
    <property type="entry name" value="Vaccinia Virus protein VP39"/>
    <property type="match status" value="1"/>
</dbReference>
<reference evidence="4" key="1">
    <citation type="submission" date="2018-09" db="EMBL/GenBank/DDBJ databases">
        <authorList>
            <person name="Kim I."/>
        </authorList>
    </citation>
    <scope>NUCLEOTIDE SEQUENCE [LARGE SCALE GENOMIC DNA]</scope>
    <source>
        <strain evidence="4">DD4a</strain>
    </source>
</reference>
<organism evidence="3 4">
    <name type="scientific">Amnibacterium setariae</name>
    <dbReference type="NCBI Taxonomy" id="2306585"/>
    <lineage>
        <taxon>Bacteria</taxon>
        <taxon>Bacillati</taxon>
        <taxon>Actinomycetota</taxon>
        <taxon>Actinomycetes</taxon>
        <taxon>Micrococcales</taxon>
        <taxon>Microbacteriaceae</taxon>
        <taxon>Amnibacterium</taxon>
    </lineage>
</organism>
<gene>
    <name evidence="3" type="ORF">D1781_10095</name>
</gene>
<dbReference type="GO" id="GO:0008168">
    <property type="term" value="F:methyltransferase activity"/>
    <property type="evidence" value="ECO:0007669"/>
    <property type="project" value="UniProtKB-KW"/>
</dbReference>
<evidence type="ECO:0000256" key="1">
    <source>
        <dbReference type="SAM" id="MobiDB-lite"/>
    </source>
</evidence>
<dbReference type="SUPFAM" id="SSF53335">
    <property type="entry name" value="S-adenosyl-L-methionine-dependent methyltransferases"/>
    <property type="match status" value="1"/>
</dbReference>
<evidence type="ECO:0000313" key="3">
    <source>
        <dbReference type="EMBL" id="RIX27874.1"/>
    </source>
</evidence>
<feature type="domain" description="Methyltransferase" evidence="2">
    <location>
        <begin position="53"/>
        <end position="144"/>
    </location>
</feature>
<dbReference type="PANTHER" id="PTHR43591:SF57">
    <property type="entry name" value="METHYLTRANSFERASE DOMAIN-CONTAINING PROTEIN-RELATED"/>
    <property type="match status" value="1"/>
</dbReference>
<evidence type="ECO:0000313" key="4">
    <source>
        <dbReference type="Proteomes" id="UP000265742"/>
    </source>
</evidence>
<evidence type="ECO:0000259" key="2">
    <source>
        <dbReference type="Pfam" id="PF13649"/>
    </source>
</evidence>
<sequence length="273" mass="27771">MSSAAGRAPSPDQTPAGWSDHAEPYDEWLAPLTRRFAADVVDALAVGPGTRLLDVAAGTGALALAAAASGAEVLATDFAPGMVGLLERRADALGLAVTTAVMDGQALDVPDGAFDAAASLFGLIFFPDTAAGARELHRVLRPGGHAAVVARADGGLTFHPLVLEALAQAGVREPGRAAAPAAFRLSAPAALGALLTEAGFADVAVRLLEHAWPVPAPEALFRSAPSWSAPLRPVFDDLRPEQVSAGAAAFRDVVVKRFGGALPARALLATGTR</sequence>
<name>A0A3A1U4H5_9MICO</name>
<proteinExistence type="predicted"/>
<keyword evidence="3" id="KW-0808">Transferase</keyword>
<dbReference type="EMBL" id="QXTG01000002">
    <property type="protein sequence ID" value="RIX27874.1"/>
    <property type="molecule type" value="Genomic_DNA"/>
</dbReference>
<dbReference type="OrthoDB" id="9805171at2"/>
<keyword evidence="3" id="KW-0489">Methyltransferase</keyword>
<dbReference type="PANTHER" id="PTHR43591">
    <property type="entry name" value="METHYLTRANSFERASE"/>
    <property type="match status" value="1"/>
</dbReference>